<feature type="transmembrane region" description="Helical" evidence="5">
    <location>
        <begin position="367"/>
        <end position="388"/>
    </location>
</feature>
<evidence type="ECO:0000259" key="7">
    <source>
        <dbReference type="Pfam" id="PF01740"/>
    </source>
</evidence>
<name>A0AAW1TWQ8_9CUCU</name>
<dbReference type="AlphaFoldDB" id="A0AAW1TWQ8"/>
<feature type="domain" description="STAS" evidence="7">
    <location>
        <begin position="448"/>
        <end position="528"/>
    </location>
</feature>
<proteinExistence type="predicted"/>
<keyword evidence="2 5" id="KW-0812">Transmembrane</keyword>
<keyword evidence="4 5" id="KW-0472">Membrane</keyword>
<evidence type="ECO:0000313" key="9">
    <source>
        <dbReference type="Proteomes" id="UP001431783"/>
    </source>
</evidence>
<dbReference type="GO" id="GO:0055085">
    <property type="term" value="P:transmembrane transport"/>
    <property type="evidence" value="ECO:0007669"/>
    <property type="project" value="InterPro"/>
</dbReference>
<dbReference type="Gene3D" id="3.30.750.24">
    <property type="entry name" value="STAS domain"/>
    <property type="match status" value="1"/>
</dbReference>
<feature type="domain" description="SLC26A/SulP transporter" evidence="6">
    <location>
        <begin position="28"/>
        <end position="401"/>
    </location>
</feature>
<feature type="transmembrane region" description="Helical" evidence="5">
    <location>
        <begin position="216"/>
        <end position="239"/>
    </location>
</feature>
<accession>A0AAW1TWQ8</accession>
<feature type="transmembrane region" description="Helical" evidence="5">
    <location>
        <begin position="28"/>
        <end position="47"/>
    </location>
</feature>
<comment type="caution">
    <text evidence="8">The sequence shown here is derived from an EMBL/GenBank/DDBJ whole genome shotgun (WGS) entry which is preliminary data.</text>
</comment>
<evidence type="ECO:0000259" key="6">
    <source>
        <dbReference type="Pfam" id="PF00916"/>
    </source>
</evidence>
<feature type="transmembrane region" description="Helical" evidence="5">
    <location>
        <begin position="103"/>
        <end position="123"/>
    </location>
</feature>
<feature type="transmembrane region" description="Helical" evidence="5">
    <location>
        <begin position="400"/>
        <end position="427"/>
    </location>
</feature>
<dbReference type="Pfam" id="PF01740">
    <property type="entry name" value="STAS"/>
    <property type="match status" value="1"/>
</dbReference>
<feature type="transmembrane region" description="Helical" evidence="5">
    <location>
        <begin position="178"/>
        <end position="196"/>
    </location>
</feature>
<evidence type="ECO:0000256" key="4">
    <source>
        <dbReference type="ARBA" id="ARBA00023136"/>
    </source>
</evidence>
<dbReference type="InterPro" id="IPR036513">
    <property type="entry name" value="STAS_dom_sf"/>
</dbReference>
<organism evidence="8 9">
    <name type="scientific">Henosepilachna vigintioctopunctata</name>
    <dbReference type="NCBI Taxonomy" id="420089"/>
    <lineage>
        <taxon>Eukaryota</taxon>
        <taxon>Metazoa</taxon>
        <taxon>Ecdysozoa</taxon>
        <taxon>Arthropoda</taxon>
        <taxon>Hexapoda</taxon>
        <taxon>Insecta</taxon>
        <taxon>Pterygota</taxon>
        <taxon>Neoptera</taxon>
        <taxon>Endopterygota</taxon>
        <taxon>Coleoptera</taxon>
        <taxon>Polyphaga</taxon>
        <taxon>Cucujiformia</taxon>
        <taxon>Coccinelloidea</taxon>
        <taxon>Coccinellidae</taxon>
        <taxon>Epilachninae</taxon>
        <taxon>Epilachnini</taxon>
        <taxon>Henosepilachna</taxon>
    </lineage>
</organism>
<dbReference type="GO" id="GO:0016020">
    <property type="term" value="C:membrane"/>
    <property type="evidence" value="ECO:0007669"/>
    <property type="project" value="UniProtKB-SubCell"/>
</dbReference>
<reference evidence="8 9" key="1">
    <citation type="submission" date="2023-03" db="EMBL/GenBank/DDBJ databases">
        <title>Genome insight into feeding habits of ladybird beetles.</title>
        <authorList>
            <person name="Li H.-S."/>
            <person name="Huang Y.-H."/>
            <person name="Pang H."/>
        </authorList>
    </citation>
    <scope>NUCLEOTIDE SEQUENCE [LARGE SCALE GENOMIC DNA]</scope>
    <source>
        <strain evidence="8">SYSU_2023b</strain>
        <tissue evidence="8">Whole body</tissue>
    </source>
</reference>
<feature type="transmembrane region" description="Helical" evidence="5">
    <location>
        <begin position="342"/>
        <end position="362"/>
    </location>
</feature>
<dbReference type="CDD" id="cd07042">
    <property type="entry name" value="STAS_SulP_like_sulfate_transporter"/>
    <property type="match status" value="1"/>
</dbReference>
<evidence type="ECO:0000313" key="8">
    <source>
        <dbReference type="EMBL" id="KAK9874718.1"/>
    </source>
</evidence>
<dbReference type="PANTHER" id="PTHR11814">
    <property type="entry name" value="SULFATE TRANSPORTER"/>
    <property type="match status" value="1"/>
</dbReference>
<dbReference type="Pfam" id="PF00916">
    <property type="entry name" value="Sulfate_transp"/>
    <property type="match status" value="1"/>
</dbReference>
<feature type="transmembrane region" description="Helical" evidence="5">
    <location>
        <begin position="319"/>
        <end position="336"/>
    </location>
</feature>
<evidence type="ECO:0008006" key="10">
    <source>
        <dbReference type="Google" id="ProtNLM"/>
    </source>
</evidence>
<evidence type="ECO:0000256" key="1">
    <source>
        <dbReference type="ARBA" id="ARBA00004141"/>
    </source>
</evidence>
<keyword evidence="9" id="KW-1185">Reference proteome</keyword>
<comment type="subcellular location">
    <subcellularLocation>
        <location evidence="1">Membrane</location>
        <topology evidence="1">Multi-pass membrane protein</topology>
    </subcellularLocation>
</comment>
<evidence type="ECO:0000256" key="3">
    <source>
        <dbReference type="ARBA" id="ARBA00022989"/>
    </source>
</evidence>
<dbReference type="InterPro" id="IPR011547">
    <property type="entry name" value="SLC26A/SulP_dom"/>
</dbReference>
<gene>
    <name evidence="8" type="ORF">WA026_005535</name>
</gene>
<keyword evidence="3 5" id="KW-1133">Transmembrane helix</keyword>
<feature type="transmembrane region" description="Helical" evidence="5">
    <location>
        <begin position="276"/>
        <end position="298"/>
    </location>
</feature>
<evidence type="ECO:0000256" key="2">
    <source>
        <dbReference type="ARBA" id="ARBA00022692"/>
    </source>
</evidence>
<feature type="transmembrane region" description="Helical" evidence="5">
    <location>
        <begin position="59"/>
        <end position="76"/>
    </location>
</feature>
<dbReference type="InterPro" id="IPR001902">
    <property type="entry name" value="SLC26A/SulP_fam"/>
</dbReference>
<dbReference type="EMBL" id="JARQZJ010000032">
    <property type="protein sequence ID" value="KAK9874718.1"/>
    <property type="molecule type" value="Genomic_DNA"/>
</dbReference>
<dbReference type="Proteomes" id="UP001431783">
    <property type="component" value="Unassembled WGS sequence"/>
</dbReference>
<evidence type="ECO:0000256" key="5">
    <source>
        <dbReference type="SAM" id="Phobius"/>
    </source>
</evidence>
<dbReference type="InterPro" id="IPR002645">
    <property type="entry name" value="STAS_dom"/>
</dbReference>
<protein>
    <recommendedName>
        <fullName evidence="10">Sodium-independent sulfate anion transporter</fullName>
    </recommendedName>
</protein>
<sequence>MVHLPLKRYIYRRLPILTWIPNYDLNTFLYDFVSGVTVGLIVMPQSLANAALTGLAPEYGLYTAIAAGFVYAILGTNKNVTIGSEGVMCVMTYEQIRDKNTDYAILLSFLTGVVQLLMFMFHLDVLMDLFSVPVIAGYVSASSIIIGTSQLKNLLGLKVSSSGFVDDIVTVINNAVDIRYHDVVLGVACICILIFLRQLGRLKIKALNENNKWRNVLAVLANARNILVVLTCTVIAYLYETMGDGSPFTLTGKVQAGLPSFQPPPFSTTDSNSNSVSFAVMISDLGASIVLIPIVSALTNIAILKSFAINGKVDANQELFSIGMINVIGSFLSSMPTQAGGILTSSLVILTLAFLTPVLFYIPKTSLAALIISAIIFMMEYEVVIPIWRSSKGDFVTLSVTFFGCLLLEIQYGIVLGVLTNSVFLLLTSFRPIVTIDIKQSKSGSEYMMITPKSSLYFPSVDYVNSKIGRAVTTANVMPVVLNCQHMIGTDFTAATGVSYLVEELIERNQPLHFVNIQDNVANVFQNILKKNFKSSSSVEEFEETLQGDFYVISENYHMKKTSFRLRKFSVPLNTVLSTDIEPGLKRRHSYIHRE</sequence>